<gene>
    <name evidence="1" type="ORF">RS030_243571</name>
</gene>
<dbReference type="InterPro" id="IPR036322">
    <property type="entry name" value="WD40_repeat_dom_sf"/>
</dbReference>
<keyword evidence="2" id="KW-1185">Reference proteome</keyword>
<name>A0AAV9XWJ7_9CRYT</name>
<evidence type="ECO:0000313" key="2">
    <source>
        <dbReference type="Proteomes" id="UP001311799"/>
    </source>
</evidence>
<dbReference type="EMBL" id="JAWDEY010000016">
    <property type="protein sequence ID" value="KAK6589071.1"/>
    <property type="molecule type" value="Genomic_DNA"/>
</dbReference>
<evidence type="ECO:0000313" key="1">
    <source>
        <dbReference type="EMBL" id="KAK6589071.1"/>
    </source>
</evidence>
<reference evidence="1 2" key="1">
    <citation type="submission" date="2023-10" db="EMBL/GenBank/DDBJ databases">
        <title>Comparative genomics analysis reveals potential genetic determinants of host preference in Cryptosporidium xiaoi.</title>
        <authorList>
            <person name="Xiao L."/>
            <person name="Li J."/>
        </authorList>
    </citation>
    <scope>NUCLEOTIDE SEQUENCE [LARGE SCALE GENOMIC DNA]</scope>
    <source>
        <strain evidence="1 2">52996</strain>
    </source>
</reference>
<dbReference type="AlphaFoldDB" id="A0AAV9XWJ7"/>
<organism evidence="1 2">
    <name type="scientific">Cryptosporidium xiaoi</name>
    <dbReference type="NCBI Taxonomy" id="659607"/>
    <lineage>
        <taxon>Eukaryota</taxon>
        <taxon>Sar</taxon>
        <taxon>Alveolata</taxon>
        <taxon>Apicomplexa</taxon>
        <taxon>Conoidasida</taxon>
        <taxon>Coccidia</taxon>
        <taxon>Eucoccidiorida</taxon>
        <taxon>Eimeriorina</taxon>
        <taxon>Cryptosporidiidae</taxon>
        <taxon>Cryptosporidium</taxon>
    </lineage>
</organism>
<dbReference type="Proteomes" id="UP001311799">
    <property type="component" value="Unassembled WGS sequence"/>
</dbReference>
<proteinExistence type="predicted"/>
<sequence>MDNLEAIWCSSSYIRPLNCDIETERKSILTESILETEYKIVSANELGGIPLSGNEKLFAEQHLWSIPIEKASGSQNYLNHFEKNNSNKIHYLEIDNSDDSSLFFNNWGKIGRFILFLYITFLSVIQDITGVVIPNSLYKTELTGANLQVITETPSVSPIYSLYWKYILEPIRYVISLVFYFIWRVELASIREYNGGEDEREEMTWIPGTLNLIHIINGSENRYSGFSIFSKPSENEIRNIKGIRSFAREHKILNSVSKNRNNNYNINKNYYNKIKCVAIRPIGNVIAIGYSNSFSIWEYKISVLKSNGAFGISNLSGSSNLNLRSSIDILNRNGEWKLIYYVDLFKLGSLAWSSDGSKLYVGDGSAIREFTYVYLYTHDSRKLGYQNNSDLFINNGRIVTRGPTIAHDCVSIAVSNTFSVIGTIWEGGYFRIYDTYSWEYSTVCHKFSFETKVFLPKVTCIDNKLNNDLSSFIFANSESVYELFISDQNSSEINNDPFNIDYSFGNINSNSSIVLSHSKYDVNPLSKIRLRELPIHSRNREKTISDFCVSFQRMAITFKESNMVWLYCYLMNCSKNSKLMLIGVIQDFGIPRNLAMQTISENNHLVSGTFLSIKWELNNNSHNTNKHVTNENDVDFVIKTYPLFHYNM</sequence>
<accession>A0AAV9XWJ7</accession>
<comment type="caution">
    <text evidence="1">The sequence shown here is derived from an EMBL/GenBank/DDBJ whole genome shotgun (WGS) entry which is preliminary data.</text>
</comment>
<dbReference type="SUPFAM" id="SSF50978">
    <property type="entry name" value="WD40 repeat-like"/>
    <property type="match status" value="1"/>
</dbReference>
<protein>
    <submittedName>
        <fullName evidence="1">Uncharacterized protein</fullName>
    </submittedName>
</protein>